<evidence type="ECO:0000256" key="2">
    <source>
        <dbReference type="SAM" id="MobiDB-lite"/>
    </source>
</evidence>
<dbReference type="RefSeq" id="WP_123255906.1">
    <property type="nucleotide sequence ID" value="NZ_RBED01000110.1"/>
</dbReference>
<sequence>MRTRFSAEYILGYDGGGHVLIRDGDVVYENDRIIFVGHNYAGTVDESFDLGQAIITPGLIDLDALTDIDHLIIDSWSPAERSAGMQWSEEYFHSRRRNVFTPDERQLIRKYALVQLALHGITTYMPIASEIHSAWAESFDELVGMAETSRNLGLRGYLGPAYRSGVNVTRAGGERDVEFDEELGRAGLADAVRFLDYAEELSDPLVTGILLPCRIETVTEEILRATAEVSRERDALIRLHCLQGLLERELLERWYGATPLQLLKRTGLLERRLLIPHGIFVDRNRQVAGADLGDLQSLATANVSIIHCPLTTFRYGMVLDSFAAFREAGINLCLGTDSFPPDLIRGMDTGVHLAKLAGTPDAAPAEHYFEAATLGGARALGRTDLGRLEAGAQADLVAFSLDDIRDGVLDDPIRTLLLNGTARQATHSVVAGRMIMRDGMIPGVDLQQLRAEAQHLFARMREAYSERDVQGRSADELFPSSFPTPGAQRLPSAKTGK</sequence>
<keyword evidence="1 4" id="KW-0378">Hydrolase</keyword>
<accession>A0A3N0BUR6</accession>
<comment type="caution">
    <text evidence="4">The sequence shown here is derived from an EMBL/GenBank/DDBJ whole genome shotgun (WGS) entry which is preliminary data.</text>
</comment>
<dbReference type="Gene3D" id="3.20.20.140">
    <property type="entry name" value="Metal-dependent hydrolases"/>
    <property type="match status" value="1"/>
</dbReference>
<dbReference type="Pfam" id="PF01979">
    <property type="entry name" value="Amidohydro_1"/>
    <property type="match status" value="1"/>
</dbReference>
<evidence type="ECO:0000259" key="3">
    <source>
        <dbReference type="Pfam" id="PF01979"/>
    </source>
</evidence>
<dbReference type="Proteomes" id="UP000273807">
    <property type="component" value="Unassembled WGS sequence"/>
</dbReference>
<name>A0A3N0BUR6_9MICC</name>
<reference evidence="4 5" key="1">
    <citation type="submission" date="2018-10" db="EMBL/GenBank/DDBJ databases">
        <title>Genome sequencing of Arthrobacter oryzae TNB02.</title>
        <authorList>
            <person name="Cho Y.-J."/>
            <person name="Cho A."/>
            <person name="Kim O.-S."/>
        </authorList>
    </citation>
    <scope>NUCLEOTIDE SEQUENCE [LARGE SCALE GENOMIC DNA]</scope>
    <source>
        <strain evidence="4 5">TNB02</strain>
    </source>
</reference>
<dbReference type="InterPro" id="IPR006680">
    <property type="entry name" value="Amidohydro-rel"/>
</dbReference>
<protein>
    <submittedName>
        <fullName evidence="4">N-ethylammeline chlorohydrolase</fullName>
    </submittedName>
</protein>
<dbReference type="SUPFAM" id="SSF51556">
    <property type="entry name" value="Metallo-dependent hydrolases"/>
    <property type="match status" value="1"/>
</dbReference>
<dbReference type="PANTHER" id="PTHR43794:SF11">
    <property type="entry name" value="AMIDOHYDROLASE-RELATED DOMAIN-CONTAINING PROTEIN"/>
    <property type="match status" value="1"/>
</dbReference>
<evidence type="ECO:0000313" key="5">
    <source>
        <dbReference type="Proteomes" id="UP000273807"/>
    </source>
</evidence>
<feature type="region of interest" description="Disordered" evidence="2">
    <location>
        <begin position="468"/>
        <end position="497"/>
    </location>
</feature>
<evidence type="ECO:0000313" key="4">
    <source>
        <dbReference type="EMBL" id="RNL53086.1"/>
    </source>
</evidence>
<dbReference type="InterPro" id="IPR050287">
    <property type="entry name" value="MTA/SAH_deaminase"/>
</dbReference>
<dbReference type="Gene3D" id="2.30.40.10">
    <property type="entry name" value="Urease, subunit C, domain 1"/>
    <property type="match status" value="1"/>
</dbReference>
<dbReference type="PANTHER" id="PTHR43794">
    <property type="entry name" value="AMINOHYDROLASE SSNA-RELATED"/>
    <property type="match status" value="1"/>
</dbReference>
<evidence type="ECO:0000256" key="1">
    <source>
        <dbReference type="ARBA" id="ARBA00022801"/>
    </source>
</evidence>
<dbReference type="NCBIfam" id="NF004801">
    <property type="entry name" value="PRK06151.1"/>
    <property type="match status" value="1"/>
</dbReference>
<dbReference type="AlphaFoldDB" id="A0A3N0BUR6"/>
<proteinExistence type="predicted"/>
<gene>
    <name evidence="4" type="ORF">D7003_13060</name>
</gene>
<dbReference type="GO" id="GO:0016810">
    <property type="term" value="F:hydrolase activity, acting on carbon-nitrogen (but not peptide) bonds"/>
    <property type="evidence" value="ECO:0007669"/>
    <property type="project" value="InterPro"/>
</dbReference>
<keyword evidence="5" id="KW-1185">Reference proteome</keyword>
<dbReference type="InterPro" id="IPR011059">
    <property type="entry name" value="Metal-dep_hydrolase_composite"/>
</dbReference>
<dbReference type="InterPro" id="IPR032466">
    <property type="entry name" value="Metal_Hydrolase"/>
</dbReference>
<organism evidence="4 5">
    <name type="scientific">Arthrobacter oryzae</name>
    <dbReference type="NCBI Taxonomy" id="409290"/>
    <lineage>
        <taxon>Bacteria</taxon>
        <taxon>Bacillati</taxon>
        <taxon>Actinomycetota</taxon>
        <taxon>Actinomycetes</taxon>
        <taxon>Micrococcales</taxon>
        <taxon>Micrococcaceae</taxon>
        <taxon>Arthrobacter</taxon>
    </lineage>
</organism>
<dbReference type="EMBL" id="RBED01000110">
    <property type="protein sequence ID" value="RNL53086.1"/>
    <property type="molecule type" value="Genomic_DNA"/>
</dbReference>
<dbReference type="SUPFAM" id="SSF51338">
    <property type="entry name" value="Composite domain of metallo-dependent hydrolases"/>
    <property type="match status" value="2"/>
</dbReference>
<feature type="domain" description="Amidohydrolase-related" evidence="3">
    <location>
        <begin position="88"/>
        <end position="410"/>
    </location>
</feature>
<dbReference type="OrthoDB" id="3204583at2"/>